<dbReference type="Proteomes" id="UP000277007">
    <property type="component" value="Unassembled WGS sequence"/>
</dbReference>
<evidence type="ECO:0000256" key="2">
    <source>
        <dbReference type="SAM" id="MobiDB-lite"/>
    </source>
</evidence>
<gene>
    <name evidence="3" type="ORF">EJ903_18930</name>
</gene>
<keyword evidence="4" id="KW-1185">Reference proteome</keyword>
<name>A0A3S0R6S1_9PROT</name>
<organism evidence="3 4">
    <name type="scientific">Azospirillum griseum</name>
    <dbReference type="NCBI Taxonomy" id="2496639"/>
    <lineage>
        <taxon>Bacteria</taxon>
        <taxon>Pseudomonadati</taxon>
        <taxon>Pseudomonadota</taxon>
        <taxon>Alphaproteobacteria</taxon>
        <taxon>Rhodospirillales</taxon>
        <taxon>Azospirillaceae</taxon>
        <taxon>Azospirillum</taxon>
    </lineage>
</organism>
<dbReference type="RefSeq" id="WP_126618378.1">
    <property type="nucleotide sequence ID" value="NZ_JBHUCY010000019.1"/>
</dbReference>
<evidence type="ECO:0000313" key="4">
    <source>
        <dbReference type="Proteomes" id="UP000277007"/>
    </source>
</evidence>
<proteinExistence type="predicted"/>
<protein>
    <submittedName>
        <fullName evidence="3">Uncharacterized protein</fullName>
    </submittedName>
</protein>
<feature type="compositionally biased region" description="Polar residues" evidence="2">
    <location>
        <begin position="19"/>
        <end position="28"/>
    </location>
</feature>
<evidence type="ECO:0000256" key="1">
    <source>
        <dbReference type="ARBA" id="ARBA00022649"/>
    </source>
</evidence>
<dbReference type="Pfam" id="PF07362">
    <property type="entry name" value="CcdA"/>
    <property type="match status" value="1"/>
</dbReference>
<dbReference type="EMBL" id="RXMA01000021">
    <property type="protein sequence ID" value="RTR17044.1"/>
    <property type="molecule type" value="Genomic_DNA"/>
</dbReference>
<dbReference type="AlphaFoldDB" id="A0A3S0R6S1"/>
<evidence type="ECO:0000313" key="3">
    <source>
        <dbReference type="EMBL" id="RTR17044.1"/>
    </source>
</evidence>
<keyword evidence="1" id="KW-1277">Toxin-antitoxin system</keyword>
<dbReference type="InterPro" id="IPR009956">
    <property type="entry name" value="Post-segregation_anti-tox_CcdA"/>
</dbReference>
<sequence>MSRFAVHSAIPPRTGADTPVTTTASKTPRATDAEIRQWVEDNRDAFAAYDAMVDRLGVFGDDERFS</sequence>
<accession>A0A3S0R6S1</accession>
<reference evidence="3 4" key="1">
    <citation type="submission" date="2018-12" db="EMBL/GenBank/DDBJ databases">
        <authorList>
            <person name="Yang Y."/>
        </authorList>
    </citation>
    <scope>NUCLEOTIDE SEQUENCE [LARGE SCALE GENOMIC DNA]</scope>
    <source>
        <strain evidence="3 4">L-25-5w-1</strain>
    </source>
</reference>
<feature type="region of interest" description="Disordered" evidence="2">
    <location>
        <begin position="1"/>
        <end position="29"/>
    </location>
</feature>
<dbReference type="OrthoDB" id="7191115at2"/>
<comment type="caution">
    <text evidence="3">The sequence shown here is derived from an EMBL/GenBank/DDBJ whole genome shotgun (WGS) entry which is preliminary data.</text>
</comment>